<dbReference type="Pfam" id="PF00234">
    <property type="entry name" value="Tryp_alpha_amyl"/>
    <property type="match status" value="1"/>
</dbReference>
<dbReference type="InterPro" id="IPR036312">
    <property type="entry name" value="Bifun_inhib/LTP/seed_sf"/>
</dbReference>
<evidence type="ECO:0000256" key="1">
    <source>
        <dbReference type="ARBA" id="ARBA00009748"/>
    </source>
</evidence>
<accession>A0A5N6LGM8</accession>
<feature type="domain" description="Bifunctional inhibitor/plant lipid transfer protein/seed storage helical" evidence="4">
    <location>
        <begin position="33"/>
        <end position="110"/>
    </location>
</feature>
<reference evidence="5 6" key="1">
    <citation type="submission" date="2019-05" db="EMBL/GenBank/DDBJ databases">
        <title>Mikania micrantha, genome provides insights into the molecular mechanism of rapid growth.</title>
        <authorList>
            <person name="Liu B."/>
        </authorList>
    </citation>
    <scope>NUCLEOTIDE SEQUENCE [LARGE SCALE GENOMIC DNA]</scope>
    <source>
        <strain evidence="5">NLD-2019</strain>
        <tissue evidence="5">Leaf</tissue>
    </source>
</reference>
<evidence type="ECO:0000313" key="5">
    <source>
        <dbReference type="EMBL" id="KAD1228664.1"/>
    </source>
</evidence>
<dbReference type="PRINTS" id="PR00382">
    <property type="entry name" value="LIPIDTRNSFER"/>
</dbReference>
<name>A0A5N6LGM8_9ASTR</name>
<dbReference type="CDD" id="cd01960">
    <property type="entry name" value="nsLTP1"/>
    <property type="match status" value="1"/>
</dbReference>
<dbReference type="EMBL" id="SZYD01000956">
    <property type="protein sequence ID" value="KAD1228664.1"/>
    <property type="molecule type" value="Genomic_DNA"/>
</dbReference>
<sequence length="121" mass="13260">MCLQPTNQKCLFGSDRLPVSLLEKRHIEAQVDCVDVILKLTNCESFLIGISNHPRPYCCASAQYLVDAANASRDVLKATCQCLKNAIRSFPVNLTNAAQLTSLCHLNLNVPISPDVNCDSL</sequence>
<dbReference type="Gene3D" id="1.10.110.10">
    <property type="entry name" value="Plant lipid-transfer and hydrophobic proteins"/>
    <property type="match status" value="1"/>
</dbReference>
<evidence type="ECO:0000259" key="4">
    <source>
        <dbReference type="Pfam" id="PF00234"/>
    </source>
</evidence>
<evidence type="ECO:0000256" key="3">
    <source>
        <dbReference type="ARBA" id="ARBA00023121"/>
    </source>
</evidence>
<dbReference type="OrthoDB" id="1876592at2759"/>
<protein>
    <recommendedName>
        <fullName evidence="4">Bifunctional inhibitor/plant lipid transfer protein/seed storage helical domain-containing protein</fullName>
    </recommendedName>
</protein>
<keyword evidence="6" id="KW-1185">Reference proteome</keyword>
<dbReference type="PANTHER" id="PTHR33076">
    <property type="entry name" value="NON-SPECIFIC LIPID-TRANSFER PROTEIN 2-RELATED"/>
    <property type="match status" value="1"/>
</dbReference>
<evidence type="ECO:0000256" key="2">
    <source>
        <dbReference type="ARBA" id="ARBA00022448"/>
    </source>
</evidence>
<keyword evidence="2" id="KW-0813">Transport</keyword>
<gene>
    <name evidence="5" type="ORF">E3N88_43128</name>
</gene>
<dbReference type="GO" id="GO:0008289">
    <property type="term" value="F:lipid binding"/>
    <property type="evidence" value="ECO:0007669"/>
    <property type="project" value="UniProtKB-KW"/>
</dbReference>
<organism evidence="5 6">
    <name type="scientific">Mikania micrantha</name>
    <name type="common">bitter vine</name>
    <dbReference type="NCBI Taxonomy" id="192012"/>
    <lineage>
        <taxon>Eukaryota</taxon>
        <taxon>Viridiplantae</taxon>
        <taxon>Streptophyta</taxon>
        <taxon>Embryophyta</taxon>
        <taxon>Tracheophyta</taxon>
        <taxon>Spermatophyta</taxon>
        <taxon>Magnoliopsida</taxon>
        <taxon>eudicotyledons</taxon>
        <taxon>Gunneridae</taxon>
        <taxon>Pentapetalae</taxon>
        <taxon>asterids</taxon>
        <taxon>campanulids</taxon>
        <taxon>Asterales</taxon>
        <taxon>Asteraceae</taxon>
        <taxon>Asteroideae</taxon>
        <taxon>Heliantheae alliance</taxon>
        <taxon>Eupatorieae</taxon>
        <taxon>Mikania</taxon>
    </lineage>
</organism>
<keyword evidence="3" id="KW-0446">Lipid-binding</keyword>
<dbReference type="InterPro" id="IPR016140">
    <property type="entry name" value="Bifunc_inhib/LTP/seed_store"/>
</dbReference>
<dbReference type="GO" id="GO:0006869">
    <property type="term" value="P:lipid transport"/>
    <property type="evidence" value="ECO:0007669"/>
    <property type="project" value="InterPro"/>
</dbReference>
<dbReference type="Proteomes" id="UP000326396">
    <property type="component" value="Unassembled WGS sequence"/>
</dbReference>
<evidence type="ECO:0000313" key="6">
    <source>
        <dbReference type="Proteomes" id="UP000326396"/>
    </source>
</evidence>
<comment type="caution">
    <text evidence="5">The sequence shown here is derived from an EMBL/GenBank/DDBJ whole genome shotgun (WGS) entry which is preliminary data.</text>
</comment>
<dbReference type="InterPro" id="IPR000528">
    <property type="entry name" value="Plant_nsLTP"/>
</dbReference>
<comment type="similarity">
    <text evidence="1">Belongs to the plant LTP family.</text>
</comment>
<dbReference type="SUPFAM" id="SSF47699">
    <property type="entry name" value="Bifunctional inhibitor/lipid-transfer protein/seed storage 2S albumin"/>
    <property type="match status" value="1"/>
</dbReference>
<dbReference type="AlphaFoldDB" id="A0A5N6LGM8"/>
<proteinExistence type="inferred from homology"/>